<comment type="caution">
    <text evidence="2">The sequence shown here is derived from an EMBL/GenBank/DDBJ whole genome shotgun (WGS) entry which is preliminary data.</text>
</comment>
<dbReference type="EMBL" id="JBEDUW010000006">
    <property type="protein sequence ID" value="KAK9923079.1"/>
    <property type="molecule type" value="Genomic_DNA"/>
</dbReference>
<keyword evidence="3" id="KW-1185">Reference proteome</keyword>
<reference evidence="2 3" key="1">
    <citation type="journal article" date="2023" name="G3 (Bethesda)">
        <title>A chromosome-length genome assembly and annotation of blackberry (Rubus argutus, cv. 'Hillquist').</title>
        <authorList>
            <person name="Bruna T."/>
            <person name="Aryal R."/>
            <person name="Dudchenko O."/>
            <person name="Sargent D.J."/>
            <person name="Mead D."/>
            <person name="Buti M."/>
            <person name="Cavallini A."/>
            <person name="Hytonen T."/>
            <person name="Andres J."/>
            <person name="Pham M."/>
            <person name="Weisz D."/>
            <person name="Mascagni F."/>
            <person name="Usai G."/>
            <person name="Natali L."/>
            <person name="Bassil N."/>
            <person name="Fernandez G.E."/>
            <person name="Lomsadze A."/>
            <person name="Armour M."/>
            <person name="Olukolu B."/>
            <person name="Poorten T."/>
            <person name="Britton C."/>
            <person name="Davik J."/>
            <person name="Ashrafi H."/>
            <person name="Aiden E.L."/>
            <person name="Borodovsky M."/>
            <person name="Worthington M."/>
        </authorList>
    </citation>
    <scope>NUCLEOTIDE SEQUENCE [LARGE SCALE GENOMIC DNA]</scope>
    <source>
        <strain evidence="2">PI 553951</strain>
    </source>
</reference>
<dbReference type="Proteomes" id="UP001457282">
    <property type="component" value="Unassembled WGS sequence"/>
</dbReference>
<evidence type="ECO:0000313" key="3">
    <source>
        <dbReference type="Proteomes" id="UP001457282"/>
    </source>
</evidence>
<protein>
    <submittedName>
        <fullName evidence="2">Uncharacterized protein</fullName>
    </submittedName>
</protein>
<dbReference type="AlphaFoldDB" id="A0AAW1WE84"/>
<sequence>MARSSSSSSSSHGDTGVLGLPRARNSNGETGDIITISTLGLPRHDGPVAVVRLSSSFLVLCLRSWSLKAGRRGPISAAGFGIGVARGEGERELLSRWVFGCSGELLD</sequence>
<name>A0AAW1WE84_RUBAR</name>
<organism evidence="2 3">
    <name type="scientific">Rubus argutus</name>
    <name type="common">Southern blackberry</name>
    <dbReference type="NCBI Taxonomy" id="59490"/>
    <lineage>
        <taxon>Eukaryota</taxon>
        <taxon>Viridiplantae</taxon>
        <taxon>Streptophyta</taxon>
        <taxon>Embryophyta</taxon>
        <taxon>Tracheophyta</taxon>
        <taxon>Spermatophyta</taxon>
        <taxon>Magnoliopsida</taxon>
        <taxon>eudicotyledons</taxon>
        <taxon>Gunneridae</taxon>
        <taxon>Pentapetalae</taxon>
        <taxon>rosids</taxon>
        <taxon>fabids</taxon>
        <taxon>Rosales</taxon>
        <taxon>Rosaceae</taxon>
        <taxon>Rosoideae</taxon>
        <taxon>Rosoideae incertae sedis</taxon>
        <taxon>Rubus</taxon>
    </lineage>
</organism>
<evidence type="ECO:0000256" key="1">
    <source>
        <dbReference type="SAM" id="MobiDB-lite"/>
    </source>
</evidence>
<gene>
    <name evidence="2" type="ORF">M0R45_031513</name>
</gene>
<accession>A0AAW1WE84</accession>
<feature type="compositionally biased region" description="Low complexity" evidence="1">
    <location>
        <begin position="1"/>
        <end position="11"/>
    </location>
</feature>
<feature type="region of interest" description="Disordered" evidence="1">
    <location>
        <begin position="1"/>
        <end position="29"/>
    </location>
</feature>
<proteinExistence type="predicted"/>
<evidence type="ECO:0000313" key="2">
    <source>
        <dbReference type="EMBL" id="KAK9923079.1"/>
    </source>
</evidence>